<proteinExistence type="predicted"/>
<name>A0A517LV22_9BACT</name>
<evidence type="ECO:0000313" key="3">
    <source>
        <dbReference type="Proteomes" id="UP000319557"/>
    </source>
</evidence>
<protein>
    <submittedName>
        <fullName evidence="2">Uncharacterized protein</fullName>
    </submittedName>
</protein>
<sequence>MASDTGSRIAHHNKARRATHFNSHVSPSRLLSSCWAMPTGGLHHRQVLCRPPALKAFCCRARHRWLTPPAGRVSASGLKASARSWRPVVYTTGSSCVGLRPEGHLVRTFGPREPAGRNIHCRWCEPPVPGSPTTTKPGGRHTSTPMCRPPGCSLLAGRCLPVVYTTGNSCVGLRPEDICAVLDPGGSHHRQVLCRPPALGRRRGSWLWRFGGSFG</sequence>
<evidence type="ECO:0000256" key="1">
    <source>
        <dbReference type="SAM" id="MobiDB-lite"/>
    </source>
</evidence>
<feature type="region of interest" description="Disordered" evidence="1">
    <location>
        <begin position="1"/>
        <end position="21"/>
    </location>
</feature>
<dbReference type="EMBL" id="CP036261">
    <property type="protein sequence ID" value="QDS86468.1"/>
    <property type="molecule type" value="Genomic_DNA"/>
</dbReference>
<keyword evidence="3" id="KW-1185">Reference proteome</keyword>
<feature type="compositionally biased region" description="Basic residues" evidence="1">
    <location>
        <begin position="9"/>
        <end position="19"/>
    </location>
</feature>
<dbReference type="KEGG" id="ruv:EC9_06300"/>
<dbReference type="Proteomes" id="UP000319557">
    <property type="component" value="Chromosome"/>
</dbReference>
<dbReference type="AlphaFoldDB" id="A0A517LV22"/>
<organism evidence="2 3">
    <name type="scientific">Rosistilla ulvae</name>
    <dbReference type="NCBI Taxonomy" id="1930277"/>
    <lineage>
        <taxon>Bacteria</taxon>
        <taxon>Pseudomonadati</taxon>
        <taxon>Planctomycetota</taxon>
        <taxon>Planctomycetia</taxon>
        <taxon>Pirellulales</taxon>
        <taxon>Pirellulaceae</taxon>
        <taxon>Rosistilla</taxon>
    </lineage>
</organism>
<gene>
    <name evidence="2" type="ORF">EC9_06300</name>
</gene>
<accession>A0A517LV22</accession>
<evidence type="ECO:0000313" key="2">
    <source>
        <dbReference type="EMBL" id="QDS86468.1"/>
    </source>
</evidence>
<reference evidence="2 3" key="1">
    <citation type="submission" date="2019-02" db="EMBL/GenBank/DDBJ databases">
        <title>Deep-cultivation of Planctomycetes and their phenomic and genomic characterization uncovers novel biology.</title>
        <authorList>
            <person name="Wiegand S."/>
            <person name="Jogler M."/>
            <person name="Boedeker C."/>
            <person name="Pinto D."/>
            <person name="Vollmers J."/>
            <person name="Rivas-Marin E."/>
            <person name="Kohn T."/>
            <person name="Peeters S.H."/>
            <person name="Heuer A."/>
            <person name="Rast P."/>
            <person name="Oberbeckmann S."/>
            <person name="Bunk B."/>
            <person name="Jeske O."/>
            <person name="Meyerdierks A."/>
            <person name="Storesund J.E."/>
            <person name="Kallscheuer N."/>
            <person name="Luecker S."/>
            <person name="Lage O.M."/>
            <person name="Pohl T."/>
            <person name="Merkel B.J."/>
            <person name="Hornburger P."/>
            <person name="Mueller R.-W."/>
            <person name="Bruemmer F."/>
            <person name="Labrenz M."/>
            <person name="Spormann A.M."/>
            <person name="Op den Camp H."/>
            <person name="Overmann J."/>
            <person name="Amann R."/>
            <person name="Jetten M.S.M."/>
            <person name="Mascher T."/>
            <person name="Medema M.H."/>
            <person name="Devos D.P."/>
            <person name="Kaster A.-K."/>
            <person name="Ovreas L."/>
            <person name="Rohde M."/>
            <person name="Galperin M.Y."/>
            <person name="Jogler C."/>
        </authorList>
    </citation>
    <scope>NUCLEOTIDE SEQUENCE [LARGE SCALE GENOMIC DNA]</scope>
    <source>
        <strain evidence="2 3">EC9</strain>
    </source>
</reference>